<evidence type="ECO:0000256" key="5">
    <source>
        <dbReference type="SAM" id="Phobius"/>
    </source>
</evidence>
<dbReference type="GO" id="GO:0006935">
    <property type="term" value="P:chemotaxis"/>
    <property type="evidence" value="ECO:0007669"/>
    <property type="project" value="UniProtKB-ARBA"/>
</dbReference>
<feature type="transmembrane region" description="Helical" evidence="5">
    <location>
        <begin position="21"/>
        <end position="41"/>
    </location>
</feature>
<evidence type="ECO:0000256" key="1">
    <source>
        <dbReference type="ARBA" id="ARBA00004370"/>
    </source>
</evidence>
<dbReference type="Pfam" id="PF00672">
    <property type="entry name" value="HAMP"/>
    <property type="match status" value="1"/>
</dbReference>
<name>A0A545UAQ6_9GAMM</name>
<dbReference type="CDD" id="cd06225">
    <property type="entry name" value="HAMP"/>
    <property type="match status" value="1"/>
</dbReference>
<proteinExistence type="inferred from homology"/>
<organism evidence="8 9">
    <name type="scientific">Aliikangiella coralliicola</name>
    <dbReference type="NCBI Taxonomy" id="2592383"/>
    <lineage>
        <taxon>Bacteria</taxon>
        <taxon>Pseudomonadati</taxon>
        <taxon>Pseudomonadota</taxon>
        <taxon>Gammaproteobacteria</taxon>
        <taxon>Oceanospirillales</taxon>
        <taxon>Pleioneaceae</taxon>
        <taxon>Aliikangiella</taxon>
    </lineage>
</organism>
<accession>A0A545UAQ6</accession>
<feature type="domain" description="HAMP" evidence="7">
    <location>
        <begin position="345"/>
        <end position="397"/>
    </location>
</feature>
<dbReference type="SMART" id="SM00283">
    <property type="entry name" value="MA"/>
    <property type="match status" value="1"/>
</dbReference>
<protein>
    <submittedName>
        <fullName evidence="8">Methyl-accepting chemotaxis protein</fullName>
    </submittedName>
</protein>
<reference evidence="8 9" key="1">
    <citation type="submission" date="2019-07" db="EMBL/GenBank/DDBJ databases">
        <title>Draft genome for Aliikangiella sp. M105.</title>
        <authorList>
            <person name="Wang G."/>
        </authorList>
    </citation>
    <scope>NUCLEOTIDE SEQUENCE [LARGE SCALE GENOMIC DNA]</scope>
    <source>
        <strain evidence="8 9">M105</strain>
    </source>
</reference>
<evidence type="ECO:0000256" key="3">
    <source>
        <dbReference type="ARBA" id="ARBA00029447"/>
    </source>
</evidence>
<keyword evidence="2 4" id="KW-0807">Transducer</keyword>
<dbReference type="Proteomes" id="UP000315439">
    <property type="component" value="Unassembled WGS sequence"/>
</dbReference>
<comment type="similarity">
    <text evidence="3">Belongs to the methyl-accepting chemotaxis (MCP) protein family.</text>
</comment>
<gene>
    <name evidence="8" type="ORF">FLL46_16705</name>
</gene>
<dbReference type="InterPro" id="IPR004089">
    <property type="entry name" value="MCPsignal_dom"/>
</dbReference>
<dbReference type="Gene3D" id="1.10.287.950">
    <property type="entry name" value="Methyl-accepting chemotaxis protein"/>
    <property type="match status" value="1"/>
</dbReference>
<dbReference type="SUPFAM" id="SSF58104">
    <property type="entry name" value="Methyl-accepting chemotaxis protein (MCP) signaling domain"/>
    <property type="match status" value="1"/>
</dbReference>
<feature type="transmembrane region" description="Helical" evidence="5">
    <location>
        <begin position="322"/>
        <end position="343"/>
    </location>
</feature>
<dbReference type="FunFam" id="1.10.287.950:FF:000001">
    <property type="entry name" value="Methyl-accepting chemotaxis sensory transducer"/>
    <property type="match status" value="1"/>
</dbReference>
<dbReference type="CDD" id="cd11386">
    <property type="entry name" value="MCP_signal"/>
    <property type="match status" value="1"/>
</dbReference>
<dbReference type="EMBL" id="VIKS01000010">
    <property type="protein sequence ID" value="TQV86545.1"/>
    <property type="molecule type" value="Genomic_DNA"/>
</dbReference>
<evidence type="ECO:0000259" key="7">
    <source>
        <dbReference type="PROSITE" id="PS50885"/>
    </source>
</evidence>
<keyword evidence="9" id="KW-1185">Reference proteome</keyword>
<comment type="subcellular location">
    <subcellularLocation>
        <location evidence="1">Membrane</location>
    </subcellularLocation>
</comment>
<dbReference type="PANTHER" id="PTHR32089:SF112">
    <property type="entry name" value="LYSOZYME-LIKE PROTEIN-RELATED"/>
    <property type="match status" value="1"/>
</dbReference>
<evidence type="ECO:0000313" key="9">
    <source>
        <dbReference type="Proteomes" id="UP000315439"/>
    </source>
</evidence>
<dbReference type="RefSeq" id="WP_142932469.1">
    <property type="nucleotide sequence ID" value="NZ_ML660166.1"/>
</dbReference>
<dbReference type="AlphaFoldDB" id="A0A545UAQ6"/>
<evidence type="ECO:0000313" key="8">
    <source>
        <dbReference type="EMBL" id="TQV86545.1"/>
    </source>
</evidence>
<dbReference type="InterPro" id="IPR003660">
    <property type="entry name" value="HAMP_dom"/>
</dbReference>
<evidence type="ECO:0000256" key="4">
    <source>
        <dbReference type="PROSITE-ProRule" id="PRU00284"/>
    </source>
</evidence>
<dbReference type="GO" id="GO:0016020">
    <property type="term" value="C:membrane"/>
    <property type="evidence" value="ECO:0007669"/>
    <property type="project" value="UniProtKB-SubCell"/>
</dbReference>
<keyword evidence="5" id="KW-1133">Transmembrane helix</keyword>
<dbReference type="PROSITE" id="PS50111">
    <property type="entry name" value="CHEMOTAXIS_TRANSDUC_2"/>
    <property type="match status" value="1"/>
</dbReference>
<feature type="domain" description="Methyl-accepting transducer" evidence="6">
    <location>
        <begin position="402"/>
        <end position="638"/>
    </location>
</feature>
<dbReference type="Pfam" id="PF00015">
    <property type="entry name" value="MCPsignal"/>
    <property type="match status" value="1"/>
</dbReference>
<dbReference type="SMART" id="SM00304">
    <property type="entry name" value="HAMP"/>
    <property type="match status" value="2"/>
</dbReference>
<dbReference type="OrthoDB" id="5800769at2"/>
<keyword evidence="5" id="KW-0812">Transmembrane</keyword>
<evidence type="ECO:0000256" key="2">
    <source>
        <dbReference type="ARBA" id="ARBA00023224"/>
    </source>
</evidence>
<dbReference type="PROSITE" id="PS50885">
    <property type="entry name" value="HAMP"/>
    <property type="match status" value="1"/>
</dbReference>
<dbReference type="PANTHER" id="PTHR32089">
    <property type="entry name" value="METHYL-ACCEPTING CHEMOTAXIS PROTEIN MCPB"/>
    <property type="match status" value="1"/>
</dbReference>
<sequence>MLQLLLKPGLEIIGRLSITRKFLLIFILYLFPVGYVAYYAISKHQAAIAATQEELEHLELVNAFKPLFVNTAKSRGLTNAYLNGNESARSEISGVQALIDSQFSSITNHPVFEKLSAELKGEVSTTSTSWKELKSDALNLEADASFDRHSNLVADLHATIKSIREQSTLMIDSEAHTSFLINSFVSELPLIVEITGQTRGMGAGIAAKGSFSADTFIALSNYYKQLMIAQNAIKRSFDGAFGTSNELSSLQGTYDTFNQAVESFLKTTKSRLLDPDKIEISSNEYFSQGTQVVEKTLSLYDATYQQLKKSLNQRKGETEMEVLINILSSIALLIGAIYLFACFSKNILNSINRVKECVNAVADGDLTVKVEIQSNDEMKTIGDDINKMIENTKSLVCKVLSATNDLVDTAEQNNQSSVKTSERISQQNIEVEQVATAMNQMSATVQEVANNAEQTASSTASADTDSKAGYRIVQSTIDSISELANELSNASSSIHELQASVDGIGSVLDVIQGIADQTNLLALNAAIEAARAGESGRGFAVVADEVRTLASKTQESTEEIRHMIDKLQTSASLSVKAMNSGNDKSQQTVGDAQKAGDALKQISESVGHISLMGEQIASAATQQTSVADEINRSIMSVKEISELTGQAAQDSAENSQFLNDVAANLKALVAQFRV</sequence>
<comment type="caution">
    <text evidence="8">The sequence shown here is derived from an EMBL/GenBank/DDBJ whole genome shotgun (WGS) entry which is preliminary data.</text>
</comment>
<evidence type="ECO:0000259" key="6">
    <source>
        <dbReference type="PROSITE" id="PS50111"/>
    </source>
</evidence>
<dbReference type="GO" id="GO:0007165">
    <property type="term" value="P:signal transduction"/>
    <property type="evidence" value="ECO:0007669"/>
    <property type="project" value="UniProtKB-KW"/>
</dbReference>
<keyword evidence="5" id="KW-0472">Membrane</keyword>